<comment type="caution">
    <text evidence="4">The sequence shown here is derived from an EMBL/GenBank/DDBJ whole genome shotgun (WGS) entry which is preliminary data.</text>
</comment>
<reference evidence="4 5" key="1">
    <citation type="submission" date="2018-05" db="EMBL/GenBank/DDBJ databases">
        <title>Genome sequencing and assembly of the regulated plant pathogen Lachnellula willkommii and related sister species for the development of diagnostic species identification markers.</title>
        <authorList>
            <person name="Giroux E."/>
            <person name="Bilodeau G."/>
        </authorList>
    </citation>
    <scope>NUCLEOTIDE SEQUENCE [LARGE SCALE GENOMIC DNA]</scope>
    <source>
        <strain evidence="4 5">CBS 268.59</strain>
    </source>
</reference>
<dbReference type="GO" id="GO:0016491">
    <property type="term" value="F:oxidoreductase activity"/>
    <property type="evidence" value="ECO:0007669"/>
    <property type="project" value="UniProtKB-KW"/>
</dbReference>
<evidence type="ECO:0000256" key="1">
    <source>
        <dbReference type="ARBA" id="ARBA00006484"/>
    </source>
</evidence>
<organism evidence="4 5">
    <name type="scientific">Lachnellula suecica</name>
    <dbReference type="NCBI Taxonomy" id="602035"/>
    <lineage>
        <taxon>Eukaryota</taxon>
        <taxon>Fungi</taxon>
        <taxon>Dikarya</taxon>
        <taxon>Ascomycota</taxon>
        <taxon>Pezizomycotina</taxon>
        <taxon>Leotiomycetes</taxon>
        <taxon>Helotiales</taxon>
        <taxon>Lachnaceae</taxon>
        <taxon>Lachnellula</taxon>
    </lineage>
</organism>
<feature type="domain" description="Ketoreductase" evidence="3">
    <location>
        <begin position="31"/>
        <end position="204"/>
    </location>
</feature>
<dbReference type="InterPro" id="IPR057326">
    <property type="entry name" value="KR_dom"/>
</dbReference>
<evidence type="ECO:0000259" key="3">
    <source>
        <dbReference type="SMART" id="SM00822"/>
    </source>
</evidence>
<name>A0A8T9C465_9HELO</name>
<protein>
    <submittedName>
        <fullName evidence="4">Short chain dehydrogenase citE</fullName>
    </submittedName>
</protein>
<comment type="similarity">
    <text evidence="1">Belongs to the short-chain dehydrogenases/reductases (SDR) family.</text>
</comment>
<dbReference type="Proteomes" id="UP000469558">
    <property type="component" value="Unassembled WGS sequence"/>
</dbReference>
<accession>A0A8T9C465</accession>
<keyword evidence="5" id="KW-1185">Reference proteome</keyword>
<evidence type="ECO:0000256" key="2">
    <source>
        <dbReference type="ARBA" id="ARBA00023002"/>
    </source>
</evidence>
<dbReference type="Gene3D" id="3.40.50.720">
    <property type="entry name" value="NAD(P)-binding Rossmann-like Domain"/>
    <property type="match status" value="1"/>
</dbReference>
<dbReference type="InterPro" id="IPR036291">
    <property type="entry name" value="NAD(P)-bd_dom_sf"/>
</dbReference>
<dbReference type="CDD" id="cd05233">
    <property type="entry name" value="SDR_c"/>
    <property type="match status" value="1"/>
</dbReference>
<dbReference type="OrthoDB" id="1933717at2759"/>
<dbReference type="SMART" id="SM00822">
    <property type="entry name" value="PKS_KR"/>
    <property type="match status" value="1"/>
</dbReference>
<dbReference type="AlphaFoldDB" id="A0A8T9C465"/>
<proteinExistence type="inferred from homology"/>
<dbReference type="InterPro" id="IPR002347">
    <property type="entry name" value="SDR_fam"/>
</dbReference>
<dbReference type="SUPFAM" id="SSF51735">
    <property type="entry name" value="NAD(P)-binding Rossmann-fold domains"/>
    <property type="match status" value="1"/>
</dbReference>
<evidence type="ECO:0000313" key="5">
    <source>
        <dbReference type="Proteomes" id="UP000469558"/>
    </source>
</evidence>
<dbReference type="EMBL" id="QGMK01000677">
    <property type="protein sequence ID" value="TVY80469.1"/>
    <property type="molecule type" value="Genomic_DNA"/>
</dbReference>
<sequence length="306" mass="32179">MPPFPSPTKAWHSAAYPSISPTRPEISAKGKTILITGGGTGIGAATALSFAEAGASRIALLGRRSQPLLDTAASITKSFPSVSVFTAPTDVTQQDSVAAAFADFLGTTGKINVLVSNAAILGPQDAIADVDPVEFIDAIQKNLQGSLHVAQTFLRYAAADAVVIEVNSAAAHLNFGPGLASYGTAKLAIFRLWDSVAFANPGLSVFHLQPGIVATAINKEAGGVEASGMEDHVSLPGNFSVWLASPEAKFLKGRFLWANWDVDELKAKAKEIESSAQLSIGLAGWPFQEKIDWKFKSVESAARTWN</sequence>
<dbReference type="PRINTS" id="PR00081">
    <property type="entry name" value="GDHRDH"/>
</dbReference>
<dbReference type="PANTHER" id="PTHR42901">
    <property type="entry name" value="ALCOHOL DEHYDROGENASE"/>
    <property type="match status" value="1"/>
</dbReference>
<keyword evidence="2" id="KW-0560">Oxidoreductase</keyword>
<evidence type="ECO:0000313" key="4">
    <source>
        <dbReference type="EMBL" id="TVY80469.1"/>
    </source>
</evidence>
<dbReference type="PANTHER" id="PTHR42901:SF1">
    <property type="entry name" value="ALCOHOL DEHYDROGENASE"/>
    <property type="match status" value="1"/>
</dbReference>
<gene>
    <name evidence="4" type="primary">citE_8</name>
    <name evidence="4" type="ORF">LSUE1_G005411</name>
</gene>
<dbReference type="Pfam" id="PF00106">
    <property type="entry name" value="adh_short"/>
    <property type="match status" value="1"/>
</dbReference>